<accession>A0A1I3IH74</accession>
<dbReference type="STRING" id="1576369.SAMN05421753_109116"/>
<dbReference type="AlphaFoldDB" id="A0A1I3IH74"/>
<dbReference type="EMBL" id="FOQD01000009">
    <property type="protein sequence ID" value="SFI47133.1"/>
    <property type="molecule type" value="Genomic_DNA"/>
</dbReference>
<proteinExistence type="predicted"/>
<organism evidence="2 3">
    <name type="scientific">Planctomicrobium piriforme</name>
    <dbReference type="NCBI Taxonomy" id="1576369"/>
    <lineage>
        <taxon>Bacteria</taxon>
        <taxon>Pseudomonadati</taxon>
        <taxon>Planctomycetota</taxon>
        <taxon>Planctomycetia</taxon>
        <taxon>Planctomycetales</taxon>
        <taxon>Planctomycetaceae</taxon>
        <taxon>Planctomicrobium</taxon>
    </lineage>
</organism>
<dbReference type="Pfam" id="PF18480">
    <property type="entry name" value="DUF5615"/>
    <property type="match status" value="1"/>
</dbReference>
<reference evidence="3" key="1">
    <citation type="submission" date="2016-10" db="EMBL/GenBank/DDBJ databases">
        <authorList>
            <person name="Varghese N."/>
            <person name="Submissions S."/>
        </authorList>
    </citation>
    <scope>NUCLEOTIDE SEQUENCE [LARGE SCALE GENOMIC DNA]</scope>
    <source>
        <strain evidence="3">DSM 26348</strain>
    </source>
</reference>
<dbReference type="Proteomes" id="UP000199518">
    <property type="component" value="Unassembled WGS sequence"/>
</dbReference>
<dbReference type="RefSeq" id="WP_175517429.1">
    <property type="nucleotide sequence ID" value="NZ_FOQD01000009.1"/>
</dbReference>
<keyword evidence="3" id="KW-1185">Reference proteome</keyword>
<feature type="domain" description="DUF5615" evidence="1">
    <location>
        <begin position="5"/>
        <end position="112"/>
    </location>
</feature>
<gene>
    <name evidence="2" type="ORF">SAMN05421753_109116</name>
</gene>
<evidence type="ECO:0000259" key="1">
    <source>
        <dbReference type="Pfam" id="PF18480"/>
    </source>
</evidence>
<dbReference type="InterPro" id="IPR041049">
    <property type="entry name" value="DUF5615"/>
</dbReference>
<name>A0A1I3IH74_9PLAN</name>
<protein>
    <recommendedName>
        <fullName evidence="1">DUF5615 domain-containing protein</fullName>
    </recommendedName>
</protein>
<sequence>MPLGIYMDVHVPTAVTSALRRRGIDVLTSQEDGTTRATDEALLKRAIETERLFFTQDQDFLVIAQEYQASGTEFPGICFARQGVEVGRLIQDLELHLKCATAQELQNQLIFLPLR</sequence>
<evidence type="ECO:0000313" key="3">
    <source>
        <dbReference type="Proteomes" id="UP000199518"/>
    </source>
</evidence>
<evidence type="ECO:0000313" key="2">
    <source>
        <dbReference type="EMBL" id="SFI47133.1"/>
    </source>
</evidence>